<dbReference type="EMBL" id="QNRQ01000003">
    <property type="protein sequence ID" value="RBP40879.1"/>
    <property type="molecule type" value="Genomic_DNA"/>
</dbReference>
<name>A0A366HG84_9BURK</name>
<protein>
    <submittedName>
        <fullName evidence="2">Uncharacterized protein</fullName>
    </submittedName>
</protein>
<evidence type="ECO:0000313" key="3">
    <source>
        <dbReference type="Proteomes" id="UP000253628"/>
    </source>
</evidence>
<organism evidence="2 3">
    <name type="scientific">Eoetvoesiella caeni</name>
    <dbReference type="NCBI Taxonomy" id="645616"/>
    <lineage>
        <taxon>Bacteria</taxon>
        <taxon>Pseudomonadati</taxon>
        <taxon>Pseudomonadota</taxon>
        <taxon>Betaproteobacteria</taxon>
        <taxon>Burkholderiales</taxon>
        <taxon>Alcaligenaceae</taxon>
        <taxon>Eoetvoesiella</taxon>
    </lineage>
</organism>
<feature type="compositionally biased region" description="Polar residues" evidence="1">
    <location>
        <begin position="1"/>
        <end position="10"/>
    </location>
</feature>
<dbReference type="AlphaFoldDB" id="A0A366HG84"/>
<evidence type="ECO:0000313" key="2">
    <source>
        <dbReference type="EMBL" id="RBP40879.1"/>
    </source>
</evidence>
<evidence type="ECO:0000256" key="1">
    <source>
        <dbReference type="SAM" id="MobiDB-lite"/>
    </source>
</evidence>
<comment type="caution">
    <text evidence="2">The sequence shown here is derived from an EMBL/GenBank/DDBJ whole genome shotgun (WGS) entry which is preliminary data.</text>
</comment>
<dbReference type="Proteomes" id="UP000253628">
    <property type="component" value="Unassembled WGS sequence"/>
</dbReference>
<proteinExistence type="predicted"/>
<accession>A0A366HG84</accession>
<keyword evidence="3" id="KW-1185">Reference proteome</keyword>
<sequence length="89" mass="9736">MNLKQPSNKGGTTGGPTSLPVGTQAITDQPSQLPIILSHIRKTHFAVGFQGAFEEGSKARQMDQPRFLAAKSQLARFQKLSRYLGRALR</sequence>
<gene>
    <name evidence="2" type="ORF">DFR37_103221</name>
</gene>
<feature type="region of interest" description="Disordered" evidence="1">
    <location>
        <begin position="1"/>
        <end position="25"/>
    </location>
</feature>
<reference evidence="2 3" key="1">
    <citation type="submission" date="2018-06" db="EMBL/GenBank/DDBJ databases">
        <title>Genomic Encyclopedia of Type Strains, Phase IV (KMG-IV): sequencing the most valuable type-strain genomes for metagenomic binning, comparative biology and taxonomic classification.</title>
        <authorList>
            <person name="Goeker M."/>
        </authorList>
    </citation>
    <scope>NUCLEOTIDE SEQUENCE [LARGE SCALE GENOMIC DNA]</scope>
    <source>
        <strain evidence="2 3">DSM 25520</strain>
    </source>
</reference>